<dbReference type="Proteomes" id="UP001500253">
    <property type="component" value="Unassembled WGS sequence"/>
</dbReference>
<accession>A0ABN3FSS8</accession>
<reference evidence="1 2" key="1">
    <citation type="journal article" date="2019" name="Int. J. Syst. Evol. Microbiol.">
        <title>The Global Catalogue of Microorganisms (GCM) 10K type strain sequencing project: providing services to taxonomists for standard genome sequencing and annotation.</title>
        <authorList>
            <consortium name="The Broad Institute Genomics Platform"/>
            <consortium name="The Broad Institute Genome Sequencing Center for Infectious Disease"/>
            <person name="Wu L."/>
            <person name="Ma J."/>
        </authorList>
    </citation>
    <scope>NUCLEOTIDE SEQUENCE [LARGE SCALE GENOMIC DNA]</scope>
    <source>
        <strain evidence="1 2">JCM 4316</strain>
    </source>
</reference>
<dbReference type="Gene3D" id="3.30.530.20">
    <property type="match status" value="1"/>
</dbReference>
<dbReference type="InterPro" id="IPR019587">
    <property type="entry name" value="Polyketide_cyclase/dehydratase"/>
</dbReference>
<gene>
    <name evidence="1" type="ORF">GCM10010246_20950</name>
</gene>
<comment type="caution">
    <text evidence="1">The sequence shown here is derived from an EMBL/GenBank/DDBJ whole genome shotgun (WGS) entry which is preliminary data.</text>
</comment>
<evidence type="ECO:0000313" key="2">
    <source>
        <dbReference type="Proteomes" id="UP001500253"/>
    </source>
</evidence>
<protein>
    <submittedName>
        <fullName evidence="1">SRPBCC family protein</fullName>
    </submittedName>
</protein>
<dbReference type="RefSeq" id="WP_346174199.1">
    <property type="nucleotide sequence ID" value="NZ_BAAASD010000006.1"/>
</dbReference>
<keyword evidence="2" id="KW-1185">Reference proteome</keyword>
<sequence length="168" mass="19165">MTESTGAEATAAEATEHARTDNSIVIDAPLELVWDITGDVEGWPRLFSEYESVEILHREGDTIRFRLTMHPDEDGTRWSWVSERTADPATHTVRSRRVETGPFAFMNIFWEFTPDPGGVRMRWVQEFHMSPGAPVDDAAMAEHINRNTRIQMELIRDRIEARARASAP</sequence>
<proteinExistence type="predicted"/>
<evidence type="ECO:0000313" key="1">
    <source>
        <dbReference type="EMBL" id="GAA2336458.1"/>
    </source>
</evidence>
<dbReference type="SUPFAM" id="SSF55961">
    <property type="entry name" value="Bet v1-like"/>
    <property type="match status" value="1"/>
</dbReference>
<dbReference type="Pfam" id="PF10604">
    <property type="entry name" value="Polyketide_cyc2"/>
    <property type="match status" value="1"/>
</dbReference>
<name>A0ABN3FSS8_9ACTN</name>
<dbReference type="EMBL" id="BAAASD010000006">
    <property type="protein sequence ID" value="GAA2336458.1"/>
    <property type="molecule type" value="Genomic_DNA"/>
</dbReference>
<dbReference type="CDD" id="cd08860">
    <property type="entry name" value="TcmN_ARO-CYC_like"/>
    <property type="match status" value="1"/>
</dbReference>
<organism evidence="1 2">
    <name type="scientific">Streptomyces cuspidosporus</name>
    <dbReference type="NCBI Taxonomy" id="66882"/>
    <lineage>
        <taxon>Bacteria</taxon>
        <taxon>Bacillati</taxon>
        <taxon>Actinomycetota</taxon>
        <taxon>Actinomycetes</taxon>
        <taxon>Kitasatosporales</taxon>
        <taxon>Streptomycetaceae</taxon>
        <taxon>Streptomyces</taxon>
    </lineage>
</organism>
<dbReference type="InterPro" id="IPR023393">
    <property type="entry name" value="START-like_dom_sf"/>
</dbReference>